<accession>A0AAW2X1A7</accession>
<dbReference type="PANTHER" id="PTHR46148">
    <property type="entry name" value="CHROMO DOMAIN-CONTAINING PROTEIN"/>
    <property type="match status" value="1"/>
</dbReference>
<dbReference type="InterPro" id="IPR056924">
    <property type="entry name" value="SH3_Tf2-1"/>
</dbReference>
<evidence type="ECO:0000313" key="2">
    <source>
        <dbReference type="EMBL" id="KAL0446070.1"/>
    </source>
</evidence>
<gene>
    <name evidence="2" type="ORF">Slati_1734900</name>
</gene>
<evidence type="ECO:0000259" key="1">
    <source>
        <dbReference type="Pfam" id="PF24626"/>
    </source>
</evidence>
<dbReference type="EMBL" id="JACGWN010000006">
    <property type="protein sequence ID" value="KAL0446070.1"/>
    <property type="molecule type" value="Genomic_DNA"/>
</dbReference>
<sequence length="128" mass="14845">MVGTCARDGREGRTIRKRLKEAQDRDKSWANVKKRPLEFHLGDKMYLKIAPTRGVIRFDRSENLSLRYVGPYGILEKVGEVAYQIALPPPLARIHNVFQVSQLRRYIPDSMHVVEPEPLLVKENLTYE</sequence>
<organism evidence="2">
    <name type="scientific">Sesamum latifolium</name>
    <dbReference type="NCBI Taxonomy" id="2727402"/>
    <lineage>
        <taxon>Eukaryota</taxon>
        <taxon>Viridiplantae</taxon>
        <taxon>Streptophyta</taxon>
        <taxon>Embryophyta</taxon>
        <taxon>Tracheophyta</taxon>
        <taxon>Spermatophyta</taxon>
        <taxon>Magnoliopsida</taxon>
        <taxon>eudicotyledons</taxon>
        <taxon>Gunneridae</taxon>
        <taxon>Pentapetalae</taxon>
        <taxon>asterids</taxon>
        <taxon>lamiids</taxon>
        <taxon>Lamiales</taxon>
        <taxon>Pedaliaceae</taxon>
        <taxon>Sesamum</taxon>
    </lineage>
</organism>
<proteinExistence type="predicted"/>
<dbReference type="PANTHER" id="PTHR46148:SF60">
    <property type="entry name" value="CHROMO DOMAIN-CONTAINING PROTEIN"/>
    <property type="match status" value="1"/>
</dbReference>
<comment type="caution">
    <text evidence="2">The sequence shown here is derived from an EMBL/GenBank/DDBJ whole genome shotgun (WGS) entry which is preliminary data.</text>
</comment>
<reference evidence="2" key="2">
    <citation type="journal article" date="2024" name="Plant">
        <title>Genomic evolution and insights into agronomic trait innovations of Sesamum species.</title>
        <authorList>
            <person name="Miao H."/>
            <person name="Wang L."/>
            <person name="Qu L."/>
            <person name="Liu H."/>
            <person name="Sun Y."/>
            <person name="Le M."/>
            <person name="Wang Q."/>
            <person name="Wei S."/>
            <person name="Zheng Y."/>
            <person name="Lin W."/>
            <person name="Duan Y."/>
            <person name="Cao H."/>
            <person name="Xiong S."/>
            <person name="Wang X."/>
            <person name="Wei L."/>
            <person name="Li C."/>
            <person name="Ma Q."/>
            <person name="Ju M."/>
            <person name="Zhao R."/>
            <person name="Li G."/>
            <person name="Mu C."/>
            <person name="Tian Q."/>
            <person name="Mei H."/>
            <person name="Zhang T."/>
            <person name="Gao T."/>
            <person name="Zhang H."/>
        </authorList>
    </citation>
    <scope>NUCLEOTIDE SEQUENCE</scope>
    <source>
        <strain evidence="2">KEN1</strain>
    </source>
</reference>
<feature type="domain" description="Tf2-1-like SH3-like" evidence="1">
    <location>
        <begin position="42"/>
        <end position="106"/>
    </location>
</feature>
<protein>
    <recommendedName>
        <fullName evidence="1">Tf2-1-like SH3-like domain-containing protein</fullName>
    </recommendedName>
</protein>
<dbReference type="Pfam" id="PF24626">
    <property type="entry name" value="SH3_Tf2-1"/>
    <property type="match status" value="1"/>
</dbReference>
<reference evidence="2" key="1">
    <citation type="submission" date="2020-06" db="EMBL/GenBank/DDBJ databases">
        <authorList>
            <person name="Li T."/>
            <person name="Hu X."/>
            <person name="Zhang T."/>
            <person name="Song X."/>
            <person name="Zhang H."/>
            <person name="Dai N."/>
            <person name="Sheng W."/>
            <person name="Hou X."/>
            <person name="Wei L."/>
        </authorList>
    </citation>
    <scope>NUCLEOTIDE SEQUENCE</scope>
    <source>
        <strain evidence="2">KEN1</strain>
        <tissue evidence="2">Leaf</tissue>
    </source>
</reference>
<name>A0AAW2X1A7_9LAMI</name>
<dbReference type="AlphaFoldDB" id="A0AAW2X1A7"/>